<dbReference type="SUPFAM" id="SSF55103">
    <property type="entry name" value="FAD-linked oxidases, C-terminal domain"/>
    <property type="match status" value="1"/>
</dbReference>
<keyword evidence="2" id="KW-0285">Flavoprotein</keyword>
<dbReference type="InterPro" id="IPR016164">
    <property type="entry name" value="FAD-linked_Oxase-like_C"/>
</dbReference>
<dbReference type="InterPro" id="IPR016166">
    <property type="entry name" value="FAD-bd_PCMH"/>
</dbReference>
<gene>
    <name evidence="6" type="ORF">ACFFJG_07905</name>
</gene>
<dbReference type="Proteomes" id="UP001589698">
    <property type="component" value="Unassembled WGS sequence"/>
</dbReference>
<evidence type="ECO:0000313" key="7">
    <source>
        <dbReference type="Proteomes" id="UP001589698"/>
    </source>
</evidence>
<dbReference type="InterPro" id="IPR051264">
    <property type="entry name" value="FAD-oxidored/transferase_4"/>
</dbReference>
<comment type="similarity">
    <text evidence="1">Belongs to the FAD-binding oxidoreductase/transferase type 4 family.</text>
</comment>
<organism evidence="6 7">
    <name type="scientific">Nocardioides zeicaulis</name>
    <dbReference type="NCBI Taxonomy" id="1776857"/>
    <lineage>
        <taxon>Bacteria</taxon>
        <taxon>Bacillati</taxon>
        <taxon>Actinomycetota</taxon>
        <taxon>Actinomycetes</taxon>
        <taxon>Propionibacteriales</taxon>
        <taxon>Nocardioidaceae</taxon>
        <taxon>Nocardioides</taxon>
    </lineage>
</organism>
<accession>A0ABV6E088</accession>
<feature type="domain" description="FAD-binding PCMH-type" evidence="5">
    <location>
        <begin position="36"/>
        <end position="217"/>
    </location>
</feature>
<dbReference type="PANTHER" id="PTHR43716:SF2">
    <property type="entry name" value="BLL6224 PROTEIN"/>
    <property type="match status" value="1"/>
</dbReference>
<dbReference type="InterPro" id="IPR016169">
    <property type="entry name" value="FAD-bd_PCMH_sub2"/>
</dbReference>
<dbReference type="PROSITE" id="PS51387">
    <property type="entry name" value="FAD_PCMH"/>
    <property type="match status" value="1"/>
</dbReference>
<evidence type="ECO:0000256" key="3">
    <source>
        <dbReference type="ARBA" id="ARBA00022827"/>
    </source>
</evidence>
<dbReference type="InterPro" id="IPR016167">
    <property type="entry name" value="FAD-bd_PCMH_sub1"/>
</dbReference>
<sequence length="474" mass="49207">MTDPHPLLDRLREAVGAAHVLAGDDEAYVVDWTGVHRGRALAVVRPGSTEEVAAVVRACAEARTPLVPQGGNTGLVGGGVPDGSGRQVVLSLTRMRTVREVDPVAGTITVDAGVVLADVQAAAAAVDRLFPMSLGSEGSCTIGGNLATNAGGTAVLRYGMTRELVLGLEVVLPDGRVWDGLRGLRKDNTGYDLTQLFVGSEGTLGVITGAVLRLFPATPRHATAWVAVPTVADAVALLTLAQREGGAHLATFEIANRQALDLVLAHLPGAVDPLEAPSDWYVLVELAGTASDDGLDDALERLLSLGVEAGAATDAAVATSPARRDALWALREGISEVQKVEGATLKHDVTLPIARLADWTEAMGPRLQEVLPGVRPVTYGHVGDGNLHYNLNAPVGRDRDLLDAAPDLSRAIYDAVAAEHGSISAEHGLGRTKAAAAASYKSEVEVDLMRALKQALDPDGLLNPGVLLTPPAGT</sequence>
<dbReference type="Gene3D" id="3.30.70.2740">
    <property type="match status" value="1"/>
</dbReference>
<evidence type="ECO:0000259" key="5">
    <source>
        <dbReference type="PROSITE" id="PS51387"/>
    </source>
</evidence>
<dbReference type="Gene3D" id="3.30.465.10">
    <property type="match status" value="1"/>
</dbReference>
<protein>
    <submittedName>
        <fullName evidence="6">FAD-binding oxidoreductase</fullName>
    </submittedName>
</protein>
<dbReference type="InterPro" id="IPR004113">
    <property type="entry name" value="FAD-bd_oxidored_4_C"/>
</dbReference>
<keyword evidence="4" id="KW-0560">Oxidoreductase</keyword>
<dbReference type="InterPro" id="IPR036318">
    <property type="entry name" value="FAD-bd_PCMH-like_sf"/>
</dbReference>
<dbReference type="PANTHER" id="PTHR43716">
    <property type="entry name" value="D-2-HYDROXYGLUTARATE DEHYDROGENASE, MITOCHONDRIAL"/>
    <property type="match status" value="1"/>
</dbReference>
<dbReference type="RefSeq" id="WP_378518052.1">
    <property type="nucleotide sequence ID" value="NZ_CBCSDI010000019.1"/>
</dbReference>
<evidence type="ECO:0000256" key="2">
    <source>
        <dbReference type="ARBA" id="ARBA00022630"/>
    </source>
</evidence>
<evidence type="ECO:0000256" key="4">
    <source>
        <dbReference type="ARBA" id="ARBA00023002"/>
    </source>
</evidence>
<proteinExistence type="inferred from homology"/>
<dbReference type="Pfam" id="PF02913">
    <property type="entry name" value="FAD-oxidase_C"/>
    <property type="match status" value="1"/>
</dbReference>
<name>A0ABV6E088_9ACTN</name>
<dbReference type="SUPFAM" id="SSF56176">
    <property type="entry name" value="FAD-binding/transporter-associated domain-like"/>
    <property type="match status" value="1"/>
</dbReference>
<dbReference type="Gene3D" id="1.10.45.10">
    <property type="entry name" value="Vanillyl-alcohol Oxidase, Chain A, domain 4"/>
    <property type="match status" value="1"/>
</dbReference>
<evidence type="ECO:0000256" key="1">
    <source>
        <dbReference type="ARBA" id="ARBA00008000"/>
    </source>
</evidence>
<dbReference type="Gene3D" id="3.30.43.10">
    <property type="entry name" value="Uridine Diphospho-n-acetylenolpyruvylglucosamine Reductase, domain 2"/>
    <property type="match status" value="1"/>
</dbReference>
<keyword evidence="7" id="KW-1185">Reference proteome</keyword>
<dbReference type="Gene3D" id="3.30.70.2190">
    <property type="match status" value="1"/>
</dbReference>
<comment type="caution">
    <text evidence="6">The sequence shown here is derived from an EMBL/GenBank/DDBJ whole genome shotgun (WGS) entry which is preliminary data.</text>
</comment>
<dbReference type="EMBL" id="JBHLXH010000001">
    <property type="protein sequence ID" value="MFC0222400.1"/>
    <property type="molecule type" value="Genomic_DNA"/>
</dbReference>
<evidence type="ECO:0000313" key="6">
    <source>
        <dbReference type="EMBL" id="MFC0222400.1"/>
    </source>
</evidence>
<dbReference type="InterPro" id="IPR006094">
    <property type="entry name" value="Oxid_FAD_bind_N"/>
</dbReference>
<dbReference type="InterPro" id="IPR016171">
    <property type="entry name" value="Vanillyl_alc_oxidase_C-sub2"/>
</dbReference>
<keyword evidence="3" id="KW-0274">FAD</keyword>
<dbReference type="Pfam" id="PF01565">
    <property type="entry name" value="FAD_binding_4"/>
    <property type="match status" value="1"/>
</dbReference>
<reference evidence="6 7" key="1">
    <citation type="submission" date="2024-09" db="EMBL/GenBank/DDBJ databases">
        <authorList>
            <person name="Sun Q."/>
            <person name="Mori K."/>
        </authorList>
    </citation>
    <scope>NUCLEOTIDE SEQUENCE [LARGE SCALE GENOMIC DNA]</scope>
    <source>
        <strain evidence="6 7">CCM 8654</strain>
    </source>
</reference>